<dbReference type="Proteomes" id="UP001172101">
    <property type="component" value="Unassembled WGS sequence"/>
</dbReference>
<keyword evidence="3" id="KW-1185">Reference proteome</keyword>
<dbReference type="GeneID" id="85319042"/>
<feature type="domain" description="Heterokaryon incompatibility" evidence="1">
    <location>
        <begin position="1"/>
        <end position="127"/>
    </location>
</feature>
<gene>
    <name evidence="2" type="ORF">B0T26DRAFT_602938</name>
</gene>
<evidence type="ECO:0000313" key="3">
    <source>
        <dbReference type="Proteomes" id="UP001172101"/>
    </source>
</evidence>
<feature type="non-terminal residue" evidence="2">
    <location>
        <position position="1"/>
    </location>
</feature>
<proteinExistence type="predicted"/>
<dbReference type="PANTHER" id="PTHR33112">
    <property type="entry name" value="DOMAIN PROTEIN, PUTATIVE-RELATED"/>
    <property type="match status" value="1"/>
</dbReference>
<protein>
    <submittedName>
        <fullName evidence="2">Heterokaryon incompatibility protein-domain-containing protein</fullName>
    </submittedName>
</protein>
<feature type="non-terminal residue" evidence="2">
    <location>
        <position position="316"/>
    </location>
</feature>
<name>A0AA40AX44_9PEZI</name>
<comment type="caution">
    <text evidence="2">The sequence shown here is derived from an EMBL/GenBank/DDBJ whole genome shotgun (WGS) entry which is preliminary data.</text>
</comment>
<organism evidence="2 3">
    <name type="scientific">Lasiosphaeria miniovina</name>
    <dbReference type="NCBI Taxonomy" id="1954250"/>
    <lineage>
        <taxon>Eukaryota</taxon>
        <taxon>Fungi</taxon>
        <taxon>Dikarya</taxon>
        <taxon>Ascomycota</taxon>
        <taxon>Pezizomycotina</taxon>
        <taxon>Sordariomycetes</taxon>
        <taxon>Sordariomycetidae</taxon>
        <taxon>Sordariales</taxon>
        <taxon>Lasiosphaeriaceae</taxon>
        <taxon>Lasiosphaeria</taxon>
    </lineage>
</organism>
<dbReference type="AlphaFoldDB" id="A0AA40AX44"/>
<dbReference type="InterPro" id="IPR010730">
    <property type="entry name" value="HET"/>
</dbReference>
<dbReference type="EMBL" id="JAUIRO010000003">
    <property type="protein sequence ID" value="KAK0723582.1"/>
    <property type="molecule type" value="Genomic_DNA"/>
</dbReference>
<evidence type="ECO:0000259" key="1">
    <source>
        <dbReference type="Pfam" id="PF06985"/>
    </source>
</evidence>
<dbReference type="Pfam" id="PF06985">
    <property type="entry name" value="HET"/>
    <property type="match status" value="1"/>
</dbReference>
<dbReference type="RefSeq" id="XP_060299506.1">
    <property type="nucleotide sequence ID" value="XM_060435772.1"/>
</dbReference>
<reference evidence="2" key="1">
    <citation type="submission" date="2023-06" db="EMBL/GenBank/DDBJ databases">
        <title>Genome-scale phylogeny and comparative genomics of the fungal order Sordariales.</title>
        <authorList>
            <consortium name="Lawrence Berkeley National Laboratory"/>
            <person name="Hensen N."/>
            <person name="Bonometti L."/>
            <person name="Westerberg I."/>
            <person name="Brannstrom I.O."/>
            <person name="Guillou S."/>
            <person name="Cros-Aarteil S."/>
            <person name="Calhoun S."/>
            <person name="Haridas S."/>
            <person name="Kuo A."/>
            <person name="Mondo S."/>
            <person name="Pangilinan J."/>
            <person name="Riley R."/>
            <person name="LaButti K."/>
            <person name="Andreopoulos B."/>
            <person name="Lipzen A."/>
            <person name="Chen C."/>
            <person name="Yanf M."/>
            <person name="Daum C."/>
            <person name="Ng V."/>
            <person name="Clum A."/>
            <person name="Steindorff A."/>
            <person name="Ohm R."/>
            <person name="Martin F."/>
            <person name="Silar P."/>
            <person name="Natvig D."/>
            <person name="Lalanne C."/>
            <person name="Gautier V."/>
            <person name="Ament-velasquez S.L."/>
            <person name="Kruys A."/>
            <person name="Hutchinson M.I."/>
            <person name="Powell A.J."/>
            <person name="Barry K."/>
            <person name="Miller A.N."/>
            <person name="Grigoriev I.V."/>
            <person name="Debuchy R."/>
            <person name="Gladieux P."/>
            <person name="Thoren M.H."/>
            <person name="Johannesson H."/>
        </authorList>
    </citation>
    <scope>NUCLEOTIDE SEQUENCE</scope>
    <source>
        <strain evidence="2">SMH2392-1A</strain>
    </source>
</reference>
<sequence>LPRSLQDAIVVARTLGAPYIWIDALCIVQDDLADWADQAAQMWQIFENSDLTIAAVSARNVFEGFLERPWHQSVKVACERRAADGEGEEEDGQVSRGELALQFPHNSSNSDSLVNSRWNERAWIFQEQILCSRILYFLDELLAMDCLSSQLRTEVPLDHKPRTQRNPWTPKILPKTGTSHVRTRGDDYLDWYALMTFYSGKQLSFPEDKLPAVSGLAHKMLQTHNDTYLAGLWKGDLCRGLMWWPMNNIRAAEYSTYVAPSWSWAAHNGGVTWASQGPTGFRQEMELLDVVVSPAGADPHGRLQSGYLDVVAKTLP</sequence>
<dbReference type="PANTHER" id="PTHR33112:SF16">
    <property type="entry name" value="HETEROKARYON INCOMPATIBILITY DOMAIN-CONTAINING PROTEIN"/>
    <property type="match status" value="1"/>
</dbReference>
<accession>A0AA40AX44</accession>
<evidence type="ECO:0000313" key="2">
    <source>
        <dbReference type="EMBL" id="KAK0723582.1"/>
    </source>
</evidence>